<dbReference type="SMART" id="SM00034">
    <property type="entry name" value="CLECT"/>
    <property type="match status" value="1"/>
</dbReference>
<dbReference type="GeneID" id="118423052"/>
<feature type="region of interest" description="Disordered" evidence="2">
    <location>
        <begin position="76"/>
        <end position="108"/>
    </location>
</feature>
<dbReference type="AlphaFoldDB" id="A0A9J7LRE4"/>
<accession>A0A9J7LRE4</accession>
<sequence>MRSRGDDMTSPVQSRVRTGTMKTTIHVLSLVLNCCLVVGVIFLGVVVMNVKLSVSQLEENTEAAIGDLSNALIGLQQPLQPPGGIPEGLEEHGGKDPEKQLTDSNPTRIPWTENLQRLEKTEATVMDQQYISEKKSATTDVNRPSSSCPKGYQKYREVCYKPFETRQQFHESATACIADGGTLAMPRDAGVNTFLISLIDSAKFKFANFWFGLHSQRENGKWDWIDGTPLGTNFSMWAEGQPSDTETGIQRCVMYWGINQNLWNDYGCVGTANFICQIIP</sequence>
<dbReference type="RefSeq" id="XP_035686849.1">
    <property type="nucleotide sequence ID" value="XM_035830956.1"/>
</dbReference>
<protein>
    <submittedName>
        <fullName evidence="6">Lithostathine-1-beta-like isoform X2</fullName>
    </submittedName>
</protein>
<dbReference type="PRINTS" id="PR01504">
    <property type="entry name" value="PNCREATITSAP"/>
</dbReference>
<dbReference type="PROSITE" id="PS50041">
    <property type="entry name" value="C_TYPE_LECTIN_2"/>
    <property type="match status" value="1"/>
</dbReference>
<reference evidence="5" key="1">
    <citation type="journal article" date="2020" name="Nat. Ecol. Evol.">
        <title>Deeply conserved synteny resolves early events in vertebrate evolution.</title>
        <authorList>
            <person name="Simakov O."/>
            <person name="Marletaz F."/>
            <person name="Yue J.X."/>
            <person name="O'Connell B."/>
            <person name="Jenkins J."/>
            <person name="Brandt A."/>
            <person name="Calef R."/>
            <person name="Tung C.H."/>
            <person name="Huang T.K."/>
            <person name="Schmutz J."/>
            <person name="Satoh N."/>
            <person name="Yu J.K."/>
            <person name="Putnam N.H."/>
            <person name="Green R.E."/>
            <person name="Rokhsar D.S."/>
        </authorList>
    </citation>
    <scope>NUCLEOTIDE SEQUENCE [LARGE SCALE GENOMIC DNA]</scope>
    <source>
        <strain evidence="5">S238N-H82</strain>
    </source>
</reference>
<dbReference type="Proteomes" id="UP000001554">
    <property type="component" value="Chromosome 9"/>
</dbReference>
<keyword evidence="5" id="KW-1185">Reference proteome</keyword>
<dbReference type="InterPro" id="IPR016187">
    <property type="entry name" value="CTDL_fold"/>
</dbReference>
<keyword evidence="1" id="KW-1015">Disulfide bond</keyword>
<evidence type="ECO:0000313" key="5">
    <source>
        <dbReference type="Proteomes" id="UP000001554"/>
    </source>
</evidence>
<keyword evidence="3" id="KW-0812">Transmembrane</keyword>
<name>A0A9J7LRE4_BRAFL</name>
<dbReference type="PANTHER" id="PTHR22801:SF63">
    <property type="entry name" value="C-TYPE LECTIN DOMAIN-CONTAINING PROTEIN"/>
    <property type="match status" value="1"/>
</dbReference>
<gene>
    <name evidence="6" type="primary">LOC118423052</name>
</gene>
<dbReference type="InterPro" id="IPR018378">
    <property type="entry name" value="C-type_lectin_CS"/>
</dbReference>
<dbReference type="InterPro" id="IPR001304">
    <property type="entry name" value="C-type_lectin-like"/>
</dbReference>
<dbReference type="PROSITE" id="PS00615">
    <property type="entry name" value="C_TYPE_LECTIN_1"/>
    <property type="match status" value="1"/>
</dbReference>
<evidence type="ECO:0000256" key="2">
    <source>
        <dbReference type="SAM" id="MobiDB-lite"/>
    </source>
</evidence>
<keyword evidence="3" id="KW-1133">Transmembrane helix</keyword>
<dbReference type="InterPro" id="IPR016186">
    <property type="entry name" value="C-type_lectin-like/link_sf"/>
</dbReference>
<evidence type="ECO:0000256" key="3">
    <source>
        <dbReference type="SAM" id="Phobius"/>
    </source>
</evidence>
<dbReference type="Pfam" id="PF00059">
    <property type="entry name" value="Lectin_C"/>
    <property type="match status" value="1"/>
</dbReference>
<evidence type="ECO:0000313" key="6">
    <source>
        <dbReference type="RefSeq" id="XP_035686849.1"/>
    </source>
</evidence>
<dbReference type="InterPro" id="IPR050801">
    <property type="entry name" value="Ca-Dep_Lectins_ImmuneDev"/>
</dbReference>
<evidence type="ECO:0000256" key="1">
    <source>
        <dbReference type="ARBA" id="ARBA00023157"/>
    </source>
</evidence>
<feature type="compositionally biased region" description="Basic and acidic residues" evidence="2">
    <location>
        <begin position="89"/>
        <end position="101"/>
    </location>
</feature>
<feature type="domain" description="C-type lectin" evidence="4">
    <location>
        <begin position="155"/>
        <end position="277"/>
    </location>
</feature>
<dbReference type="Gene3D" id="3.10.100.10">
    <property type="entry name" value="Mannose-Binding Protein A, subunit A"/>
    <property type="match status" value="1"/>
</dbReference>
<reference evidence="6" key="2">
    <citation type="submission" date="2025-08" db="UniProtKB">
        <authorList>
            <consortium name="RefSeq"/>
        </authorList>
    </citation>
    <scope>IDENTIFICATION</scope>
    <source>
        <strain evidence="6">S238N-H82</strain>
        <tissue evidence="6">Testes</tissue>
    </source>
</reference>
<feature type="transmembrane region" description="Helical" evidence="3">
    <location>
        <begin position="25"/>
        <end position="48"/>
    </location>
</feature>
<keyword evidence="3" id="KW-0472">Membrane</keyword>
<dbReference type="OMA" id="HESATAC"/>
<evidence type="ECO:0000259" key="4">
    <source>
        <dbReference type="PROSITE" id="PS50041"/>
    </source>
</evidence>
<dbReference type="CDD" id="cd00037">
    <property type="entry name" value="CLECT"/>
    <property type="match status" value="1"/>
</dbReference>
<dbReference type="PANTHER" id="PTHR22801">
    <property type="entry name" value="LITHOSTATHINE"/>
    <property type="match status" value="1"/>
</dbReference>
<organism evidence="5 6">
    <name type="scientific">Branchiostoma floridae</name>
    <name type="common">Florida lancelet</name>
    <name type="synonym">Amphioxus</name>
    <dbReference type="NCBI Taxonomy" id="7739"/>
    <lineage>
        <taxon>Eukaryota</taxon>
        <taxon>Metazoa</taxon>
        <taxon>Chordata</taxon>
        <taxon>Cephalochordata</taxon>
        <taxon>Leptocardii</taxon>
        <taxon>Amphioxiformes</taxon>
        <taxon>Branchiostomatidae</taxon>
        <taxon>Branchiostoma</taxon>
    </lineage>
</organism>
<dbReference type="SUPFAM" id="SSF56436">
    <property type="entry name" value="C-type lectin-like"/>
    <property type="match status" value="1"/>
</dbReference>
<proteinExistence type="predicted"/>